<dbReference type="Proteomes" id="UP000249396">
    <property type="component" value="Unassembled WGS sequence"/>
</dbReference>
<evidence type="ECO:0000313" key="3">
    <source>
        <dbReference type="EMBL" id="PZN73236.1"/>
    </source>
</evidence>
<comment type="caution">
    <text evidence="3">The sequence shown here is derived from an EMBL/GenBank/DDBJ whole genome shotgun (WGS) entry which is preliminary data.</text>
</comment>
<evidence type="ECO:0000259" key="2">
    <source>
        <dbReference type="Pfam" id="PF11141"/>
    </source>
</evidence>
<accession>A0A2W4QQ12</accession>
<name>A0A2W4QQ12_9GAMM</name>
<evidence type="ECO:0000256" key="1">
    <source>
        <dbReference type="SAM" id="Phobius"/>
    </source>
</evidence>
<sequence length="222" mass="24937">MPEKLVIRVINPQSTDQKEPKKEPKKPKMVVVYHWRRIFAALFVLIALLFGLFWGGLHVFKKPSGNTPPAYASQAPKPLDTLPIPIEGASGSKAKPAPQIAAETSVIASVSILSSKIKRAQLTSGIKEDEPVDHIAQIIPMTDKGLIKVYFFMETADLNGSVLFHDWYWKDKRIAHVRMPIKHDMETAASSKFIDRIMVGPWEVRIVDENNQVLAKTAFEVR</sequence>
<dbReference type="Pfam" id="PF11141">
    <property type="entry name" value="DUF2914"/>
    <property type="match status" value="1"/>
</dbReference>
<dbReference type="InterPro" id="IPR022606">
    <property type="entry name" value="DUF2914"/>
</dbReference>
<protein>
    <recommendedName>
        <fullName evidence="2">DUF2914 domain-containing protein</fullName>
    </recommendedName>
</protein>
<feature type="transmembrane region" description="Helical" evidence="1">
    <location>
        <begin position="38"/>
        <end position="60"/>
    </location>
</feature>
<keyword evidence="1" id="KW-0472">Membrane</keyword>
<feature type="domain" description="DUF2914" evidence="2">
    <location>
        <begin position="163"/>
        <end position="221"/>
    </location>
</feature>
<evidence type="ECO:0000313" key="4">
    <source>
        <dbReference type="Proteomes" id="UP000249396"/>
    </source>
</evidence>
<organism evidence="3 4">
    <name type="scientific">Candidatus Methylumidiphilus alinenensis</name>
    <dbReference type="NCBI Taxonomy" id="2202197"/>
    <lineage>
        <taxon>Bacteria</taxon>
        <taxon>Pseudomonadati</taxon>
        <taxon>Pseudomonadota</taxon>
        <taxon>Gammaproteobacteria</taxon>
        <taxon>Methylococcales</taxon>
        <taxon>Candidatus Methylumidiphilus</taxon>
    </lineage>
</organism>
<keyword evidence="1" id="KW-0812">Transmembrane</keyword>
<proteinExistence type="predicted"/>
<keyword evidence="1" id="KW-1133">Transmembrane helix</keyword>
<gene>
    <name evidence="3" type="ORF">DM484_23040</name>
</gene>
<reference evidence="3 4" key="1">
    <citation type="journal article" date="2018" name="Aquat. Microb. Ecol.">
        <title>Gammaproteobacterial methanotrophs dominate.</title>
        <authorList>
            <person name="Rissanen A.J."/>
            <person name="Saarenheimo J."/>
            <person name="Tiirola M."/>
            <person name="Peura S."/>
            <person name="Aalto S.L."/>
            <person name="Karvinen A."/>
            <person name="Nykanen H."/>
        </authorList>
    </citation>
    <scope>NUCLEOTIDE SEQUENCE [LARGE SCALE GENOMIC DNA]</scope>
    <source>
        <strain evidence="3">AMbin10</strain>
    </source>
</reference>
<dbReference type="AlphaFoldDB" id="A0A2W4QQ12"/>
<dbReference type="EMBL" id="QJPH01000462">
    <property type="protein sequence ID" value="PZN73236.1"/>
    <property type="molecule type" value="Genomic_DNA"/>
</dbReference>